<organism evidence="2 3">
    <name type="scientific">Eumeta variegata</name>
    <name type="common">Bagworm moth</name>
    <name type="synonym">Eumeta japonica</name>
    <dbReference type="NCBI Taxonomy" id="151549"/>
    <lineage>
        <taxon>Eukaryota</taxon>
        <taxon>Metazoa</taxon>
        <taxon>Ecdysozoa</taxon>
        <taxon>Arthropoda</taxon>
        <taxon>Hexapoda</taxon>
        <taxon>Insecta</taxon>
        <taxon>Pterygota</taxon>
        <taxon>Neoptera</taxon>
        <taxon>Endopterygota</taxon>
        <taxon>Lepidoptera</taxon>
        <taxon>Glossata</taxon>
        <taxon>Ditrysia</taxon>
        <taxon>Tineoidea</taxon>
        <taxon>Psychidae</taxon>
        <taxon>Oiketicinae</taxon>
        <taxon>Eumeta</taxon>
    </lineage>
</organism>
<dbReference type="AlphaFoldDB" id="A0A4C1XK37"/>
<accession>A0A4C1XK37</accession>
<evidence type="ECO:0000256" key="1">
    <source>
        <dbReference type="SAM" id="MobiDB-lite"/>
    </source>
</evidence>
<reference evidence="2 3" key="1">
    <citation type="journal article" date="2019" name="Commun. Biol.">
        <title>The bagworm genome reveals a unique fibroin gene that provides high tensile strength.</title>
        <authorList>
            <person name="Kono N."/>
            <person name="Nakamura H."/>
            <person name="Ohtoshi R."/>
            <person name="Tomita M."/>
            <person name="Numata K."/>
            <person name="Arakawa K."/>
        </authorList>
    </citation>
    <scope>NUCLEOTIDE SEQUENCE [LARGE SCALE GENOMIC DNA]</scope>
</reference>
<evidence type="ECO:0000313" key="2">
    <source>
        <dbReference type="EMBL" id="GBP64296.1"/>
    </source>
</evidence>
<evidence type="ECO:0000313" key="3">
    <source>
        <dbReference type="Proteomes" id="UP000299102"/>
    </source>
</evidence>
<dbReference type="EMBL" id="BGZK01000893">
    <property type="protein sequence ID" value="GBP64296.1"/>
    <property type="molecule type" value="Genomic_DNA"/>
</dbReference>
<sequence>MVATSVSCAKDSVLGSIVVAAQRGDRGVNSRHTWSQVNVDTMVSQELRSVTFETKGRGIASSVHVPWSPPRSSGAPPNKPALRRRFGTLS</sequence>
<gene>
    <name evidence="2" type="ORF">EVAR_45344_1</name>
</gene>
<protein>
    <submittedName>
        <fullName evidence="2">Uncharacterized protein</fullName>
    </submittedName>
</protein>
<proteinExistence type="predicted"/>
<comment type="caution">
    <text evidence="2">The sequence shown here is derived from an EMBL/GenBank/DDBJ whole genome shotgun (WGS) entry which is preliminary data.</text>
</comment>
<dbReference type="Proteomes" id="UP000299102">
    <property type="component" value="Unassembled WGS sequence"/>
</dbReference>
<name>A0A4C1XK37_EUMVA</name>
<feature type="compositionally biased region" description="Basic residues" evidence="1">
    <location>
        <begin position="81"/>
        <end position="90"/>
    </location>
</feature>
<keyword evidence="3" id="KW-1185">Reference proteome</keyword>
<feature type="region of interest" description="Disordered" evidence="1">
    <location>
        <begin position="61"/>
        <end position="90"/>
    </location>
</feature>